<dbReference type="CDD" id="cd19081">
    <property type="entry name" value="AKR_AKR9C1"/>
    <property type="match status" value="1"/>
</dbReference>
<dbReference type="Proteomes" id="UP000006281">
    <property type="component" value="Chromosome"/>
</dbReference>
<dbReference type="PANTHER" id="PTHR43364:SF6">
    <property type="entry name" value="OXIDOREDUCTASE-RELATED"/>
    <property type="match status" value="1"/>
</dbReference>
<organism evidence="3 4">
    <name type="scientific">Saccharothrix espanaensis (strain ATCC 51144 / DSM 44229 / JCM 9112 / NBRC 15066 / NRRL 15764)</name>
    <dbReference type="NCBI Taxonomy" id="1179773"/>
    <lineage>
        <taxon>Bacteria</taxon>
        <taxon>Bacillati</taxon>
        <taxon>Actinomycetota</taxon>
        <taxon>Actinomycetes</taxon>
        <taxon>Pseudonocardiales</taxon>
        <taxon>Pseudonocardiaceae</taxon>
        <taxon>Saccharothrix</taxon>
    </lineage>
</organism>
<evidence type="ECO:0000313" key="4">
    <source>
        <dbReference type="Proteomes" id="UP000006281"/>
    </source>
</evidence>
<proteinExistence type="predicted"/>
<dbReference type="FunFam" id="3.20.20.100:FF:000004">
    <property type="entry name" value="Oxidoreductase, aldo/keto reductase"/>
    <property type="match status" value="1"/>
</dbReference>
<gene>
    <name evidence="3" type="ordered locus">BN6_83040</name>
</gene>
<reference evidence="3 4" key="1">
    <citation type="journal article" date="2012" name="BMC Genomics">
        <title>Complete genome sequence of Saccharothrix espanaensis DSM 44229T and comparison to the other completely sequenced Pseudonocardiaceae.</title>
        <authorList>
            <person name="Strobel T."/>
            <person name="Al-Dilaimi A."/>
            <person name="Blom J."/>
            <person name="Gessner A."/>
            <person name="Kalinowski J."/>
            <person name="Luzhetska M."/>
            <person name="Puhler A."/>
            <person name="Szczepanowski R."/>
            <person name="Bechthold A."/>
            <person name="Ruckert C."/>
        </authorList>
    </citation>
    <scope>NUCLEOTIDE SEQUENCE [LARGE SCALE GENOMIC DNA]</scope>
    <source>
        <strain evidence="4">ATCC 51144 / DSM 44229 / JCM 9112 / NBRC 15066 / NRRL 15764</strain>
    </source>
</reference>
<dbReference type="InterPro" id="IPR036812">
    <property type="entry name" value="NAD(P)_OxRdtase_dom_sf"/>
</dbReference>
<name>K0KBA7_SACES</name>
<evidence type="ECO:0000313" key="3">
    <source>
        <dbReference type="EMBL" id="CCH35521.1"/>
    </source>
</evidence>
<dbReference type="PANTHER" id="PTHR43364">
    <property type="entry name" value="NADH-SPECIFIC METHYLGLYOXAL REDUCTASE-RELATED"/>
    <property type="match status" value="1"/>
</dbReference>
<dbReference type="InterPro" id="IPR050523">
    <property type="entry name" value="AKR_Detox_Biosynth"/>
</dbReference>
<dbReference type="InterPro" id="IPR023210">
    <property type="entry name" value="NADP_OxRdtase_dom"/>
</dbReference>
<protein>
    <submittedName>
        <fullName evidence="3">Aldo/keto reductase</fullName>
    </submittedName>
</protein>
<dbReference type="GO" id="GO:0016491">
    <property type="term" value="F:oxidoreductase activity"/>
    <property type="evidence" value="ECO:0007669"/>
    <property type="project" value="UniProtKB-KW"/>
</dbReference>
<dbReference type="Pfam" id="PF00248">
    <property type="entry name" value="Aldo_ket_red"/>
    <property type="match status" value="1"/>
</dbReference>
<dbReference type="BioCyc" id="SESP1179773:BN6_RS40240-MONOMER"/>
<dbReference type="STRING" id="1179773.BN6_83040"/>
<evidence type="ECO:0000256" key="1">
    <source>
        <dbReference type="ARBA" id="ARBA00023002"/>
    </source>
</evidence>
<dbReference type="KEGG" id="sesp:BN6_83040"/>
<dbReference type="HOGENOM" id="CLU_023205_2_0_11"/>
<dbReference type="OrthoDB" id="9768793at2"/>
<sequence length="312" mass="32767">MTKLGSSDLDVARLCLGGNVFGWTADEDASFAVLDAYLAAGGNFVDTADVYSAWADGHSGGESETIIGRWLRARGNRDRVIVATKVGMLEVGGLDNLRADTIAAAAENSLRRLGVDHIDLYYAHQDDLGTPQEETLAAFDVLVRAGKVRHVAASNFTAERLTSALAVAEREGLPKYVALQQHYNLVERSYEGGLAEAVAAAGLSSAPYWSLARGFLTGKYRPGVTVDSVRAKGASKYLDERGLRVLGVLDEVAAAHGTTVAATALAWLAAQPTVAAPIASARTTGQLADLLPALDLELAADEIARLTAASEG</sequence>
<dbReference type="RefSeq" id="WP_015105628.1">
    <property type="nucleotide sequence ID" value="NC_019673.1"/>
</dbReference>
<evidence type="ECO:0000259" key="2">
    <source>
        <dbReference type="Pfam" id="PF00248"/>
    </source>
</evidence>
<dbReference type="AlphaFoldDB" id="K0KBA7"/>
<keyword evidence="4" id="KW-1185">Reference proteome</keyword>
<dbReference type="Gene3D" id="3.20.20.100">
    <property type="entry name" value="NADP-dependent oxidoreductase domain"/>
    <property type="match status" value="1"/>
</dbReference>
<dbReference type="GO" id="GO:0005829">
    <property type="term" value="C:cytosol"/>
    <property type="evidence" value="ECO:0007669"/>
    <property type="project" value="TreeGrafter"/>
</dbReference>
<dbReference type="eggNOG" id="COG0667">
    <property type="taxonomic scope" value="Bacteria"/>
</dbReference>
<feature type="domain" description="NADP-dependent oxidoreductase" evidence="2">
    <location>
        <begin position="13"/>
        <end position="310"/>
    </location>
</feature>
<accession>K0KBA7</accession>
<dbReference type="SUPFAM" id="SSF51430">
    <property type="entry name" value="NAD(P)-linked oxidoreductase"/>
    <property type="match status" value="1"/>
</dbReference>
<dbReference type="EMBL" id="HE804045">
    <property type="protein sequence ID" value="CCH35521.1"/>
    <property type="molecule type" value="Genomic_DNA"/>
</dbReference>
<keyword evidence="1" id="KW-0560">Oxidoreductase</keyword>
<dbReference type="PATRIC" id="fig|1179773.3.peg.8383"/>